<gene>
    <name evidence="5" type="ORF">RS030_172640</name>
</gene>
<keyword evidence="2 4" id="KW-0132">Cell division</keyword>
<comment type="caution">
    <text evidence="5">The sequence shown here is derived from an EMBL/GenBank/DDBJ whole genome shotgun (WGS) entry which is preliminary data.</text>
</comment>
<dbReference type="PROSITE" id="PS00945">
    <property type="entry name" value="CKS_2"/>
    <property type="match status" value="1"/>
</dbReference>
<evidence type="ECO:0000256" key="2">
    <source>
        <dbReference type="ARBA" id="ARBA00022618"/>
    </source>
</evidence>
<sequence length="108" mass="12713">MVNYPDDIIYSSKYEDDVYEYRLCENVLIDPFMNLIIQITKKAQAIIHSKPNGLLSEQEWRMLGVQQSRGWQHYLVHKPEPHILLFRRPLGTNPQTGLVDASWLNMKN</sequence>
<evidence type="ECO:0000313" key="5">
    <source>
        <dbReference type="EMBL" id="KAK6590177.1"/>
    </source>
</evidence>
<dbReference type="AlphaFoldDB" id="A0AAV9Y000"/>
<dbReference type="EMBL" id="JAWDEY010000008">
    <property type="protein sequence ID" value="KAK6590177.1"/>
    <property type="molecule type" value="Genomic_DNA"/>
</dbReference>
<reference evidence="5 6" key="1">
    <citation type="submission" date="2023-10" db="EMBL/GenBank/DDBJ databases">
        <title>Comparative genomics analysis reveals potential genetic determinants of host preference in Cryptosporidium xiaoi.</title>
        <authorList>
            <person name="Xiao L."/>
            <person name="Li J."/>
        </authorList>
    </citation>
    <scope>NUCLEOTIDE SEQUENCE [LARGE SCALE GENOMIC DNA]</scope>
    <source>
        <strain evidence="5 6">52996</strain>
    </source>
</reference>
<dbReference type="SMART" id="SM01084">
    <property type="entry name" value="CKS"/>
    <property type="match status" value="1"/>
</dbReference>
<proteinExistence type="inferred from homology"/>
<evidence type="ECO:0000256" key="1">
    <source>
        <dbReference type="ARBA" id="ARBA00007782"/>
    </source>
</evidence>
<dbReference type="GO" id="GO:0016538">
    <property type="term" value="F:cyclin-dependent protein serine/threonine kinase regulator activity"/>
    <property type="evidence" value="ECO:0007669"/>
    <property type="project" value="InterPro"/>
</dbReference>
<name>A0AAV9Y000_9CRYT</name>
<dbReference type="InterPro" id="IPR000789">
    <property type="entry name" value="Cyclin-dep_kinase_reg-sub"/>
</dbReference>
<accession>A0AAV9Y000</accession>
<dbReference type="Pfam" id="PF01111">
    <property type="entry name" value="CKS"/>
    <property type="match status" value="1"/>
</dbReference>
<evidence type="ECO:0000256" key="3">
    <source>
        <dbReference type="ARBA" id="ARBA00023306"/>
    </source>
</evidence>
<dbReference type="Proteomes" id="UP001311799">
    <property type="component" value="Unassembled WGS sequence"/>
</dbReference>
<dbReference type="SUPFAM" id="SSF55637">
    <property type="entry name" value="Cell cycle regulatory proteins"/>
    <property type="match status" value="1"/>
</dbReference>
<dbReference type="PANTHER" id="PTHR23415">
    <property type="entry name" value="CYCLIN-DEPENDENT KINASES REGULATORY SUBUNIT/60S RIBOSOME SUBUNIT BIOGENESIS PROTEIN NIP7"/>
    <property type="match status" value="1"/>
</dbReference>
<comment type="similarity">
    <text evidence="1 4">Belongs to the CKS family.</text>
</comment>
<dbReference type="GO" id="GO:0051301">
    <property type="term" value="P:cell division"/>
    <property type="evidence" value="ECO:0007669"/>
    <property type="project" value="UniProtKB-UniRule"/>
</dbReference>
<comment type="function">
    <text evidence="4">Binds to the catalytic subunit of the cyclin dependent kinases and is essential for their biological function.</text>
</comment>
<dbReference type="Gene3D" id="3.30.170.10">
    <property type="entry name" value="Cyclin-dependent kinase, regulatory subunit"/>
    <property type="match status" value="1"/>
</dbReference>
<evidence type="ECO:0000256" key="4">
    <source>
        <dbReference type="RuleBase" id="RU311113"/>
    </source>
</evidence>
<keyword evidence="6" id="KW-1185">Reference proteome</keyword>
<dbReference type="InterPro" id="IPR036858">
    <property type="entry name" value="Cyclin-dep_kinase_reg-sub_sf"/>
</dbReference>
<protein>
    <recommendedName>
        <fullName evidence="4">Cyclin-dependent kinases regulatory subunit</fullName>
    </recommendedName>
</protein>
<evidence type="ECO:0000313" key="6">
    <source>
        <dbReference type="Proteomes" id="UP001311799"/>
    </source>
</evidence>
<organism evidence="5 6">
    <name type="scientific">Cryptosporidium xiaoi</name>
    <dbReference type="NCBI Taxonomy" id="659607"/>
    <lineage>
        <taxon>Eukaryota</taxon>
        <taxon>Sar</taxon>
        <taxon>Alveolata</taxon>
        <taxon>Apicomplexa</taxon>
        <taxon>Conoidasida</taxon>
        <taxon>Coccidia</taxon>
        <taxon>Eucoccidiorida</taxon>
        <taxon>Eimeriorina</taxon>
        <taxon>Cryptosporidiidae</taxon>
        <taxon>Cryptosporidium</taxon>
    </lineage>
</organism>
<keyword evidence="3 4" id="KW-0131">Cell cycle</keyword>